<evidence type="ECO:0000256" key="7">
    <source>
        <dbReference type="ARBA" id="ARBA00023136"/>
    </source>
</evidence>
<comment type="subcellular location">
    <subcellularLocation>
        <location evidence="1">Membrane</location>
        <topology evidence="1">Single-pass type I membrane protein</topology>
    </subcellularLocation>
</comment>
<name>A0A5J4ZZR0_9ASTE</name>
<evidence type="ECO:0000256" key="1">
    <source>
        <dbReference type="ARBA" id="ARBA00004479"/>
    </source>
</evidence>
<dbReference type="OrthoDB" id="676979at2759"/>
<sequence>MQQQHPFSTLKMLKITLTFSLQLLSNVPVFLFILPFHGNSESSNLEQKVLLKLKYYWSNPLYINHWTLLSNSTSTHCTWPEINCTDGLVTGITLADKNITGTFPPFICDLKNLTHIDFQSNYIAGTFPTVLYKCSKLQLLDLSDNNFFGSIPDDINRLSTRLQYLHLHANNFTGDIPAAIGQFSELKTLHLYVNHFNGSVPPEIGDLSNLEFLRMAYNQFTPWKMPSSFGQLKKLKVMWMSQTNLVDELPETMANMTALENLDLSRNNLTGNIPSGLFLLKNLTTLLLYKNMLSGGIPRQVEASNFDVIDLSENKMTGTIPDDFGKLKKLTGLALFLNQLSGEVPFTIGRISTLKAFKLFNNNLSGELPPDLGRYSMLESFEVSSNLFTGRLPEDLCAKGVLVDVVAHGNNLTGELPNSLGNCKSLSSVRVRGNQLSGNIPTGLWTSVNLTELMINDNSFTGELPDNVATNLSQLVISNNQFSGEIPAGISSWRNLMVFNASNNHFNGKIPQELTALPFLITLLLDGNQLSGNFPSEIVSWRSLNTLNLSGNRLSGKIPAGIGSLPLTRLDFSGNDFSGQIPPQIGLLSLSVLNFSSNHLTGRIPVEFDNAVFGSSFLNNPGLCASDPSLGIDVCNSRPRKLKKISSELLIMLTSIAASLFVSIILFGLFMIKNYGRRKIGLDLTWKLTQFQKLNFTESNILTGLIESNVMGSGGSGKVYRVAVNDSGECVAVKKIWNNRKLDEKLEKEFLAEVEILGLIRHANIVKLLCCMSSENSKLLVYEFLENYSLDRWLNGRKKRSDISGVSEYAHTRRVNEKIDVYSFGVVLLELVTGREANYGDENTCLAEWAWRHIQEDNSIVDAFDAEIKEPCYLDEMSRVFRLGILCTGTLPSTRPTMKQVLQILHRCNHSLGFEQRNDGSEYDAVPLLNNSKRRSILYYGNGSLALSV</sequence>
<evidence type="ECO:0000256" key="9">
    <source>
        <dbReference type="SAM" id="Phobius"/>
    </source>
</evidence>
<dbReference type="FunFam" id="3.80.10.10:FF:000095">
    <property type="entry name" value="LRR receptor-like serine/threonine-protein kinase GSO1"/>
    <property type="match status" value="1"/>
</dbReference>
<evidence type="ECO:0000313" key="12">
    <source>
        <dbReference type="Proteomes" id="UP000325577"/>
    </source>
</evidence>
<keyword evidence="4" id="KW-0732">Signal</keyword>
<dbReference type="GO" id="GO:0006952">
    <property type="term" value="P:defense response"/>
    <property type="evidence" value="ECO:0007669"/>
    <property type="project" value="UniProtKB-ARBA"/>
</dbReference>
<dbReference type="Pfam" id="PF00069">
    <property type="entry name" value="Pkinase"/>
    <property type="match status" value="1"/>
</dbReference>
<accession>A0A5J4ZZR0</accession>
<dbReference type="InterPro" id="IPR000719">
    <property type="entry name" value="Prot_kinase_dom"/>
</dbReference>
<dbReference type="Pfam" id="PF23598">
    <property type="entry name" value="LRR_14"/>
    <property type="match status" value="1"/>
</dbReference>
<dbReference type="GO" id="GO:0016020">
    <property type="term" value="C:membrane"/>
    <property type="evidence" value="ECO:0007669"/>
    <property type="project" value="UniProtKB-SubCell"/>
</dbReference>
<dbReference type="SUPFAM" id="SSF52047">
    <property type="entry name" value="RNI-like"/>
    <property type="match status" value="2"/>
</dbReference>
<evidence type="ECO:0000256" key="8">
    <source>
        <dbReference type="ARBA" id="ARBA00023180"/>
    </source>
</evidence>
<evidence type="ECO:0000256" key="6">
    <source>
        <dbReference type="ARBA" id="ARBA00022989"/>
    </source>
</evidence>
<keyword evidence="3 9" id="KW-0812">Transmembrane</keyword>
<dbReference type="FunFam" id="3.30.200.20:FF:000512">
    <property type="entry name" value="Receptor-like protein kinase HSL1"/>
    <property type="match status" value="1"/>
</dbReference>
<dbReference type="GO" id="GO:0005524">
    <property type="term" value="F:ATP binding"/>
    <property type="evidence" value="ECO:0007669"/>
    <property type="project" value="InterPro"/>
</dbReference>
<dbReference type="PANTHER" id="PTHR48056:SF29">
    <property type="entry name" value="RECEPTOR-LIKE PROTEIN KINASE HSL1"/>
    <property type="match status" value="1"/>
</dbReference>
<protein>
    <recommendedName>
        <fullName evidence="10">Protein kinase domain-containing protein</fullName>
    </recommendedName>
</protein>
<dbReference type="InterPro" id="IPR003591">
    <property type="entry name" value="Leu-rich_rpt_typical-subtyp"/>
</dbReference>
<keyword evidence="2" id="KW-0433">Leucine-rich repeat</keyword>
<evidence type="ECO:0000259" key="10">
    <source>
        <dbReference type="PROSITE" id="PS50011"/>
    </source>
</evidence>
<dbReference type="GO" id="GO:0004672">
    <property type="term" value="F:protein kinase activity"/>
    <property type="evidence" value="ECO:0007669"/>
    <property type="project" value="InterPro"/>
</dbReference>
<dbReference type="PANTHER" id="PTHR48056">
    <property type="entry name" value="LRR RECEPTOR-LIKE SERINE/THREONINE-PROTEIN KINASE-RELATED"/>
    <property type="match status" value="1"/>
</dbReference>
<dbReference type="Pfam" id="PF00560">
    <property type="entry name" value="LRR_1"/>
    <property type="match status" value="6"/>
</dbReference>
<dbReference type="SUPFAM" id="SSF56112">
    <property type="entry name" value="Protein kinase-like (PK-like)"/>
    <property type="match status" value="1"/>
</dbReference>
<dbReference type="Proteomes" id="UP000325577">
    <property type="component" value="Linkage Group LG4"/>
</dbReference>
<keyword evidence="7 9" id="KW-0472">Membrane</keyword>
<dbReference type="InterPro" id="IPR032675">
    <property type="entry name" value="LRR_dom_sf"/>
</dbReference>
<feature type="transmembrane region" description="Helical" evidence="9">
    <location>
        <begin position="649"/>
        <end position="672"/>
    </location>
</feature>
<gene>
    <name evidence="11" type="ORF">F0562_009601</name>
</gene>
<dbReference type="FunFam" id="3.80.10.10:FF:001670">
    <property type="entry name" value="Putative leucine-rich repeat receptor-like protein kinase family protein"/>
    <property type="match status" value="1"/>
</dbReference>
<dbReference type="InterPro" id="IPR011009">
    <property type="entry name" value="Kinase-like_dom_sf"/>
</dbReference>
<dbReference type="InterPro" id="IPR055414">
    <property type="entry name" value="LRR_R13L4/SHOC2-like"/>
</dbReference>
<dbReference type="PROSITE" id="PS50011">
    <property type="entry name" value="PROTEIN_KINASE_DOM"/>
    <property type="match status" value="1"/>
</dbReference>
<keyword evidence="8" id="KW-0325">Glycoprotein</keyword>
<dbReference type="PROSITE" id="PS51450">
    <property type="entry name" value="LRR"/>
    <property type="match status" value="1"/>
</dbReference>
<proteinExistence type="predicted"/>
<dbReference type="FunFam" id="3.80.10.10:FF:000221">
    <property type="entry name" value="Leucine-rich repeat receptor-like protein kinase PXL1"/>
    <property type="match status" value="1"/>
</dbReference>
<dbReference type="GO" id="GO:0033612">
    <property type="term" value="F:receptor serine/threonine kinase binding"/>
    <property type="evidence" value="ECO:0007669"/>
    <property type="project" value="TreeGrafter"/>
</dbReference>
<evidence type="ECO:0000256" key="3">
    <source>
        <dbReference type="ARBA" id="ARBA00022692"/>
    </source>
</evidence>
<evidence type="ECO:0000256" key="5">
    <source>
        <dbReference type="ARBA" id="ARBA00022737"/>
    </source>
</evidence>
<evidence type="ECO:0000256" key="4">
    <source>
        <dbReference type="ARBA" id="ARBA00022729"/>
    </source>
</evidence>
<dbReference type="Gene3D" id="3.80.10.10">
    <property type="entry name" value="Ribonuclease Inhibitor"/>
    <property type="match status" value="4"/>
</dbReference>
<dbReference type="InterPro" id="IPR001611">
    <property type="entry name" value="Leu-rich_rpt"/>
</dbReference>
<organism evidence="11 12">
    <name type="scientific">Nyssa sinensis</name>
    <dbReference type="NCBI Taxonomy" id="561372"/>
    <lineage>
        <taxon>Eukaryota</taxon>
        <taxon>Viridiplantae</taxon>
        <taxon>Streptophyta</taxon>
        <taxon>Embryophyta</taxon>
        <taxon>Tracheophyta</taxon>
        <taxon>Spermatophyta</taxon>
        <taxon>Magnoliopsida</taxon>
        <taxon>eudicotyledons</taxon>
        <taxon>Gunneridae</taxon>
        <taxon>Pentapetalae</taxon>
        <taxon>asterids</taxon>
        <taxon>Cornales</taxon>
        <taxon>Nyssaceae</taxon>
        <taxon>Nyssa</taxon>
    </lineage>
</organism>
<dbReference type="Gene3D" id="1.10.510.10">
    <property type="entry name" value="Transferase(Phosphotransferase) domain 1"/>
    <property type="match status" value="2"/>
</dbReference>
<evidence type="ECO:0000313" key="11">
    <source>
        <dbReference type="EMBL" id="KAA8523178.1"/>
    </source>
</evidence>
<dbReference type="FunFam" id="3.80.10.10:FF:000077">
    <property type="entry name" value="LRR receptor-like serine/threonine-protein kinase ERL1"/>
    <property type="match status" value="1"/>
</dbReference>
<dbReference type="EMBL" id="CM018047">
    <property type="protein sequence ID" value="KAA8523178.1"/>
    <property type="molecule type" value="Genomic_DNA"/>
</dbReference>
<evidence type="ECO:0000256" key="2">
    <source>
        <dbReference type="ARBA" id="ARBA00022614"/>
    </source>
</evidence>
<feature type="domain" description="Protein kinase" evidence="10">
    <location>
        <begin position="705"/>
        <end position="949"/>
    </location>
</feature>
<keyword evidence="12" id="KW-1185">Reference proteome</keyword>
<dbReference type="AlphaFoldDB" id="A0A5J4ZZR0"/>
<keyword evidence="5" id="KW-0677">Repeat</keyword>
<dbReference type="GO" id="GO:0051707">
    <property type="term" value="P:response to other organism"/>
    <property type="evidence" value="ECO:0007669"/>
    <property type="project" value="UniProtKB-ARBA"/>
</dbReference>
<reference evidence="11 12" key="1">
    <citation type="submission" date="2019-09" db="EMBL/GenBank/DDBJ databases">
        <title>A chromosome-level genome assembly of the Chinese tupelo Nyssa sinensis.</title>
        <authorList>
            <person name="Yang X."/>
            <person name="Kang M."/>
            <person name="Yang Y."/>
            <person name="Xiong H."/>
            <person name="Wang M."/>
            <person name="Zhang Z."/>
            <person name="Wang Z."/>
            <person name="Wu H."/>
            <person name="Ma T."/>
            <person name="Liu J."/>
            <person name="Xi Z."/>
        </authorList>
    </citation>
    <scope>NUCLEOTIDE SEQUENCE [LARGE SCALE GENOMIC DNA]</scope>
    <source>
        <strain evidence="11">J267</strain>
        <tissue evidence="11">Leaf</tissue>
    </source>
</reference>
<keyword evidence="6 9" id="KW-1133">Transmembrane helix</keyword>
<dbReference type="SMART" id="SM00369">
    <property type="entry name" value="LRR_TYP"/>
    <property type="match status" value="5"/>
</dbReference>
<dbReference type="InterPro" id="IPR050647">
    <property type="entry name" value="Plant_LRR-RLKs"/>
</dbReference>